<keyword evidence="2" id="KW-1133">Transmembrane helix</keyword>
<evidence type="ECO:0000313" key="4">
    <source>
        <dbReference type="Proteomes" id="UP001221142"/>
    </source>
</evidence>
<feature type="region of interest" description="Disordered" evidence="1">
    <location>
        <begin position="348"/>
        <end position="422"/>
    </location>
</feature>
<proteinExistence type="predicted"/>
<feature type="transmembrane region" description="Helical" evidence="2">
    <location>
        <begin position="148"/>
        <end position="166"/>
    </location>
</feature>
<feature type="region of interest" description="Disordered" evidence="1">
    <location>
        <begin position="464"/>
        <end position="522"/>
    </location>
</feature>
<protein>
    <recommendedName>
        <fullName evidence="5">Transmembrane protein</fullName>
    </recommendedName>
</protein>
<feature type="compositionally biased region" description="Pro residues" evidence="1">
    <location>
        <begin position="389"/>
        <end position="404"/>
    </location>
</feature>
<evidence type="ECO:0000256" key="2">
    <source>
        <dbReference type="SAM" id="Phobius"/>
    </source>
</evidence>
<name>A0AAD7AZM0_9AGAR</name>
<feature type="transmembrane region" description="Helical" evidence="2">
    <location>
        <begin position="41"/>
        <end position="63"/>
    </location>
</feature>
<reference evidence="3" key="1">
    <citation type="submission" date="2023-03" db="EMBL/GenBank/DDBJ databases">
        <title>Massive genome expansion in bonnet fungi (Mycena s.s.) driven by repeated elements and novel gene families across ecological guilds.</title>
        <authorList>
            <consortium name="Lawrence Berkeley National Laboratory"/>
            <person name="Harder C.B."/>
            <person name="Miyauchi S."/>
            <person name="Viragh M."/>
            <person name="Kuo A."/>
            <person name="Thoen E."/>
            <person name="Andreopoulos B."/>
            <person name="Lu D."/>
            <person name="Skrede I."/>
            <person name="Drula E."/>
            <person name="Henrissat B."/>
            <person name="Morin E."/>
            <person name="Kohler A."/>
            <person name="Barry K."/>
            <person name="LaButti K."/>
            <person name="Morin E."/>
            <person name="Salamov A."/>
            <person name="Lipzen A."/>
            <person name="Mereny Z."/>
            <person name="Hegedus B."/>
            <person name="Baldrian P."/>
            <person name="Stursova M."/>
            <person name="Weitz H."/>
            <person name="Taylor A."/>
            <person name="Grigoriev I.V."/>
            <person name="Nagy L.G."/>
            <person name="Martin F."/>
            <person name="Kauserud H."/>
        </authorList>
    </citation>
    <scope>NUCLEOTIDE SEQUENCE</scope>
    <source>
        <strain evidence="3">9284</strain>
    </source>
</reference>
<evidence type="ECO:0000256" key="1">
    <source>
        <dbReference type="SAM" id="MobiDB-lite"/>
    </source>
</evidence>
<organism evidence="3 4">
    <name type="scientific">Roridomyces roridus</name>
    <dbReference type="NCBI Taxonomy" id="1738132"/>
    <lineage>
        <taxon>Eukaryota</taxon>
        <taxon>Fungi</taxon>
        <taxon>Dikarya</taxon>
        <taxon>Basidiomycota</taxon>
        <taxon>Agaricomycotina</taxon>
        <taxon>Agaricomycetes</taxon>
        <taxon>Agaricomycetidae</taxon>
        <taxon>Agaricales</taxon>
        <taxon>Marasmiineae</taxon>
        <taxon>Mycenaceae</taxon>
        <taxon>Roridomyces</taxon>
    </lineage>
</organism>
<feature type="transmembrane region" description="Helical" evidence="2">
    <location>
        <begin position="178"/>
        <end position="197"/>
    </location>
</feature>
<accession>A0AAD7AZM0</accession>
<dbReference type="Proteomes" id="UP001221142">
    <property type="component" value="Unassembled WGS sequence"/>
</dbReference>
<feature type="transmembrane region" description="Helical" evidence="2">
    <location>
        <begin position="274"/>
        <end position="293"/>
    </location>
</feature>
<evidence type="ECO:0008006" key="5">
    <source>
        <dbReference type="Google" id="ProtNLM"/>
    </source>
</evidence>
<comment type="caution">
    <text evidence="3">The sequence shown here is derived from an EMBL/GenBank/DDBJ whole genome shotgun (WGS) entry which is preliminary data.</text>
</comment>
<keyword evidence="2" id="KW-0812">Transmembrane</keyword>
<keyword evidence="4" id="KW-1185">Reference proteome</keyword>
<feature type="transmembrane region" description="Helical" evidence="2">
    <location>
        <begin position="226"/>
        <end position="254"/>
    </location>
</feature>
<feature type="compositionally biased region" description="Low complexity" evidence="1">
    <location>
        <begin position="495"/>
        <end position="507"/>
    </location>
</feature>
<feature type="compositionally biased region" description="Low complexity" evidence="1">
    <location>
        <begin position="348"/>
        <end position="368"/>
    </location>
</feature>
<evidence type="ECO:0000313" key="3">
    <source>
        <dbReference type="EMBL" id="KAJ7605342.1"/>
    </source>
</evidence>
<gene>
    <name evidence="3" type="ORF">FB45DRAFT_1144654</name>
</gene>
<dbReference type="AlphaFoldDB" id="A0AAD7AZM0"/>
<keyword evidence="2" id="KW-0472">Membrane</keyword>
<sequence>MPTFPAAGMKYEPEASFSSLPPPVTASTTLANSFGDTIQDIIFSALIFILDVIPRQLYLHFLLRIPSMYFTRVTRIFEDAQLSLPDIKKMARARAEQWNPAEPENPRWPTTFMQQLPNVNTEPLPRSLLVFRSNWDNFIDDLMSEWQTLNIVSVLLMSAILTMLQIDSASHPIIRTSALFSLICALMSLLYGCVYIIRFGSMRKMYKASSFAEEAQKSTTSIWWNVWVMLAMPTVWLAWAMILFFVCIMSFVWLTGSTNSPTDVVLSPRAALGVRVALTAVFSLGLVYFVLIVETFHRYGDPLDREWMRRVNEWSREVWATPYVYGQTAPPPPPPPPMQPVYVQSQVVRVPPSPSSSRPSFVPRSVTPETGHRDRPRSVFVEPTDAPSMPHPRMPQPPPVPPQSSFPASQQPSGDEGPFNLMRLGYNDVEASLLTPPWVETVDTEDLRRFVVDISSAWHRRLASGNGEGEDADADVDLAPLSPPDVPSPDQAGQEESVTPSEDSSSSHGRVRPSNALVIFSPTSNEHGTSLILKSRRPSPESPYIQYPSPPSWSTLTGPNNIHEFIALWNERYFHLRGMQVSLVLPDDGGPGYVVSLGRRRAGFALGSTDVQLIAM</sequence>
<dbReference type="EMBL" id="JARKIF010000077">
    <property type="protein sequence ID" value="KAJ7605342.1"/>
    <property type="molecule type" value="Genomic_DNA"/>
</dbReference>